<evidence type="ECO:0000256" key="6">
    <source>
        <dbReference type="ARBA" id="ARBA00023014"/>
    </source>
</evidence>
<keyword evidence="8" id="KW-0223">Dioxygenase</keyword>
<gene>
    <name evidence="8" type="ORF">GGR90_000657</name>
</gene>
<keyword evidence="3" id="KW-0479">Metal-binding</keyword>
<dbReference type="PRINTS" id="PR00090">
    <property type="entry name" value="RNGDIOXGNASE"/>
</dbReference>
<evidence type="ECO:0000256" key="3">
    <source>
        <dbReference type="ARBA" id="ARBA00022723"/>
    </source>
</evidence>
<protein>
    <submittedName>
        <fullName evidence="8">Phenylpropionate dioxygenase-like ring-hydroxylating dioxygenase large terminal subunit</fullName>
    </submittedName>
</protein>
<comment type="similarity">
    <text evidence="1">Belongs to the bacterial ring-hydroxylating dioxygenase alpha subunit family.</text>
</comment>
<name>A0A7X6B7C6_9SPHN</name>
<evidence type="ECO:0000313" key="8">
    <source>
        <dbReference type="EMBL" id="NJB88505.1"/>
    </source>
</evidence>
<dbReference type="SUPFAM" id="SSF50022">
    <property type="entry name" value="ISP domain"/>
    <property type="match status" value="1"/>
</dbReference>
<dbReference type="GO" id="GO:0051213">
    <property type="term" value="F:dioxygenase activity"/>
    <property type="evidence" value="ECO:0007669"/>
    <property type="project" value="UniProtKB-KW"/>
</dbReference>
<feature type="domain" description="Rieske" evidence="7">
    <location>
        <begin position="44"/>
        <end position="153"/>
    </location>
</feature>
<evidence type="ECO:0000256" key="1">
    <source>
        <dbReference type="ARBA" id="ARBA00008751"/>
    </source>
</evidence>
<keyword evidence="2" id="KW-0001">2Fe-2S</keyword>
<dbReference type="PANTHER" id="PTHR43756">
    <property type="entry name" value="CHOLINE MONOOXYGENASE, CHLOROPLASTIC"/>
    <property type="match status" value="1"/>
</dbReference>
<dbReference type="AlphaFoldDB" id="A0A7X6B7C6"/>
<dbReference type="Pfam" id="PF00355">
    <property type="entry name" value="Rieske"/>
    <property type="match status" value="1"/>
</dbReference>
<dbReference type="Proteomes" id="UP000535078">
    <property type="component" value="Unassembled WGS sequence"/>
</dbReference>
<keyword evidence="6" id="KW-0411">Iron-sulfur</keyword>
<organism evidence="8 9">
    <name type="scientific">Sphingopyxis italica</name>
    <dbReference type="NCBI Taxonomy" id="1129133"/>
    <lineage>
        <taxon>Bacteria</taxon>
        <taxon>Pseudomonadati</taxon>
        <taxon>Pseudomonadota</taxon>
        <taxon>Alphaproteobacteria</taxon>
        <taxon>Sphingomonadales</taxon>
        <taxon>Sphingomonadaceae</taxon>
        <taxon>Sphingopyxis</taxon>
    </lineage>
</organism>
<dbReference type="InterPro" id="IPR015879">
    <property type="entry name" value="Ring_hydroxy_dOase_asu_C_dom"/>
</dbReference>
<dbReference type="GO" id="GO:0005506">
    <property type="term" value="F:iron ion binding"/>
    <property type="evidence" value="ECO:0007669"/>
    <property type="project" value="InterPro"/>
</dbReference>
<proteinExistence type="inferred from homology"/>
<dbReference type="GO" id="GO:0051537">
    <property type="term" value="F:2 iron, 2 sulfur cluster binding"/>
    <property type="evidence" value="ECO:0007669"/>
    <property type="project" value="UniProtKB-KW"/>
</dbReference>
<reference evidence="8 9" key="1">
    <citation type="submission" date="2020-03" db="EMBL/GenBank/DDBJ databases">
        <title>Genomic Encyclopedia of Type Strains, Phase IV (KMG-IV): sequencing the most valuable type-strain genomes for metagenomic binning, comparative biology and taxonomic classification.</title>
        <authorList>
            <person name="Goeker M."/>
        </authorList>
    </citation>
    <scope>NUCLEOTIDE SEQUENCE [LARGE SCALE GENOMIC DNA]</scope>
    <source>
        <strain evidence="8 9">DSM 25229</strain>
    </source>
</reference>
<dbReference type="Pfam" id="PF00848">
    <property type="entry name" value="Ring_hydroxyl_A"/>
    <property type="match status" value="1"/>
</dbReference>
<sequence length="396" mass="44983">MTVPEAYLQDIVWPANFNEIPKEIFVRQDLYQAEIDRIFRGAEWHPVAHESEVPHPGDFKTCNLADVPLLIIRGDDGRVRAFFNACSHRSTQIEVKPSGNRAEFECPYHRWLFNKEGELVGCPNQREFIPGFDKKDYPLTQPRQESVGGLLFVTLSPDTESLDDFLQEAKGSLLDIMAGDGRLKLIGYHRVRYLTNWKAYSDNDGYHPPLLHQAFTMLNWQGGAGRQYATTGRGHYCIETELTVPQPTSVIRDASVIEFRDEGRPKNASVLALFPMLVASNYLNVISIRFATPVAIDEVEVTYAYFAHQDDDDAMVLHRIRQSSNAIGPSGLISMEDASVFHRVQIGNRTPGKAIFQKGVTDPSRLGFEFRQNDESGNLPHWEYYRAAMGFRRREA</sequence>
<keyword evidence="9" id="KW-1185">Reference proteome</keyword>
<dbReference type="InterPro" id="IPR017941">
    <property type="entry name" value="Rieske_2Fe-2S"/>
</dbReference>
<dbReference type="PROSITE" id="PS51296">
    <property type="entry name" value="RIESKE"/>
    <property type="match status" value="1"/>
</dbReference>
<dbReference type="SUPFAM" id="SSF55961">
    <property type="entry name" value="Bet v1-like"/>
    <property type="match status" value="1"/>
</dbReference>
<evidence type="ECO:0000256" key="5">
    <source>
        <dbReference type="ARBA" id="ARBA00023004"/>
    </source>
</evidence>
<evidence type="ECO:0000256" key="2">
    <source>
        <dbReference type="ARBA" id="ARBA00022714"/>
    </source>
</evidence>
<dbReference type="CDD" id="cd03469">
    <property type="entry name" value="Rieske_RO_Alpha_N"/>
    <property type="match status" value="1"/>
</dbReference>
<dbReference type="EMBL" id="JAATIT010000001">
    <property type="protein sequence ID" value="NJB88505.1"/>
    <property type="molecule type" value="Genomic_DNA"/>
</dbReference>
<dbReference type="InterPro" id="IPR001663">
    <property type="entry name" value="Rng_hydr_dOase-A"/>
</dbReference>
<evidence type="ECO:0000256" key="4">
    <source>
        <dbReference type="ARBA" id="ARBA00023002"/>
    </source>
</evidence>
<dbReference type="Gene3D" id="3.90.380.10">
    <property type="entry name" value="Naphthalene 1,2-dioxygenase Alpha Subunit, Chain A, domain 1"/>
    <property type="match status" value="1"/>
</dbReference>
<keyword evidence="4" id="KW-0560">Oxidoreductase</keyword>
<evidence type="ECO:0000313" key="9">
    <source>
        <dbReference type="Proteomes" id="UP000535078"/>
    </source>
</evidence>
<keyword evidence="5" id="KW-0408">Iron</keyword>
<evidence type="ECO:0000259" key="7">
    <source>
        <dbReference type="PROSITE" id="PS51296"/>
    </source>
</evidence>
<dbReference type="InterPro" id="IPR036922">
    <property type="entry name" value="Rieske_2Fe-2S_sf"/>
</dbReference>
<dbReference type="Gene3D" id="2.102.10.10">
    <property type="entry name" value="Rieske [2Fe-2S] iron-sulphur domain"/>
    <property type="match status" value="1"/>
</dbReference>
<accession>A0A7X6B7C6</accession>
<comment type="caution">
    <text evidence="8">The sequence shown here is derived from an EMBL/GenBank/DDBJ whole genome shotgun (WGS) entry which is preliminary data.</text>
</comment>
<dbReference type="RefSeq" id="WP_037557624.1">
    <property type="nucleotide sequence ID" value="NZ_JAATIT010000001.1"/>
</dbReference>
<dbReference type="PANTHER" id="PTHR43756:SF1">
    <property type="entry name" value="3-PHENYLPROPIONATE_CINNAMIC ACID DIOXYGENASE SUBUNIT ALPHA"/>
    <property type="match status" value="1"/>
</dbReference>